<proteinExistence type="predicted"/>
<evidence type="ECO:0000313" key="1">
    <source>
        <dbReference type="EMBL" id="EHL98701.1"/>
    </source>
</evidence>
<organism evidence="1 2">
    <name type="scientific">Lentilactobacillus parafarraginis F0439</name>
    <dbReference type="NCBI Taxonomy" id="797515"/>
    <lineage>
        <taxon>Bacteria</taxon>
        <taxon>Bacillati</taxon>
        <taxon>Bacillota</taxon>
        <taxon>Bacilli</taxon>
        <taxon>Lactobacillales</taxon>
        <taxon>Lactobacillaceae</taxon>
        <taxon>Lentilactobacillus</taxon>
    </lineage>
</organism>
<name>G9ZNT7_9LACO</name>
<dbReference type="HOGENOM" id="CLU_3161695_0_0_9"/>
<dbReference type="AlphaFoldDB" id="G9ZNT7"/>
<keyword evidence="2" id="KW-1185">Reference proteome</keyword>
<dbReference type="Proteomes" id="UP000004625">
    <property type="component" value="Unassembled WGS sequence"/>
</dbReference>
<feature type="non-terminal residue" evidence="1">
    <location>
        <position position="49"/>
    </location>
</feature>
<protein>
    <submittedName>
        <fullName evidence="1">Uncharacterized protein</fullName>
    </submittedName>
</protein>
<accession>G9ZNT7</accession>
<dbReference type="EMBL" id="AGEY01000064">
    <property type="protein sequence ID" value="EHL98701.1"/>
    <property type="molecule type" value="Genomic_DNA"/>
</dbReference>
<gene>
    <name evidence="1" type="ORF">HMPREF9103_01391</name>
</gene>
<reference evidence="1 2" key="1">
    <citation type="submission" date="2011-09" db="EMBL/GenBank/DDBJ databases">
        <authorList>
            <person name="Weinstock G."/>
            <person name="Sodergren E."/>
            <person name="Clifton S."/>
            <person name="Fulton L."/>
            <person name="Fulton B."/>
            <person name="Courtney L."/>
            <person name="Fronick C."/>
            <person name="Harrison M."/>
            <person name="Strong C."/>
            <person name="Farmer C."/>
            <person name="Delahaunty K."/>
            <person name="Markovic C."/>
            <person name="Hall O."/>
            <person name="Minx P."/>
            <person name="Tomlinson C."/>
            <person name="Mitreva M."/>
            <person name="Hou S."/>
            <person name="Chen J."/>
            <person name="Wollam A."/>
            <person name="Pepin K.H."/>
            <person name="Johnson M."/>
            <person name="Bhonagiri V."/>
            <person name="Zhang X."/>
            <person name="Suruliraj S."/>
            <person name="Warren W."/>
            <person name="Chinwalla A."/>
            <person name="Mardis E.R."/>
            <person name="Wilson R.K."/>
        </authorList>
    </citation>
    <scope>NUCLEOTIDE SEQUENCE [LARGE SCALE GENOMIC DNA]</scope>
    <source>
        <strain evidence="1 2">F0439</strain>
    </source>
</reference>
<evidence type="ECO:0000313" key="2">
    <source>
        <dbReference type="Proteomes" id="UP000004625"/>
    </source>
</evidence>
<comment type="caution">
    <text evidence="1">The sequence shown here is derived from an EMBL/GenBank/DDBJ whole genome shotgun (WGS) entry which is preliminary data.</text>
</comment>
<sequence length="49" mass="5875">MIDQNLDYIKDLLKIINNDVFISLRRFQNKLVNDTSNNSPRFKIEVQHL</sequence>